<dbReference type="EMBL" id="CAIX01000107">
    <property type="protein sequence ID" value="CCI45745.1"/>
    <property type="molecule type" value="Genomic_DNA"/>
</dbReference>
<dbReference type="Proteomes" id="UP000053237">
    <property type="component" value="Unassembled WGS sequence"/>
</dbReference>
<organism evidence="1 2">
    <name type="scientific">Albugo candida</name>
    <dbReference type="NCBI Taxonomy" id="65357"/>
    <lineage>
        <taxon>Eukaryota</taxon>
        <taxon>Sar</taxon>
        <taxon>Stramenopiles</taxon>
        <taxon>Oomycota</taxon>
        <taxon>Peronosporomycetes</taxon>
        <taxon>Albuginales</taxon>
        <taxon>Albuginaceae</taxon>
        <taxon>Albugo</taxon>
    </lineage>
</organism>
<protein>
    <submittedName>
        <fullName evidence="1">Uncharacterized protein</fullName>
    </submittedName>
</protein>
<keyword evidence="2" id="KW-1185">Reference proteome</keyword>
<comment type="caution">
    <text evidence="1">The sequence shown here is derived from an EMBL/GenBank/DDBJ whole genome shotgun (WGS) entry which is preliminary data.</text>
</comment>
<accession>A0A024GGS9</accession>
<dbReference type="InParanoid" id="A0A024GGS9"/>
<gene>
    <name evidence="1" type="ORF">BN9_066550</name>
</gene>
<dbReference type="AlphaFoldDB" id="A0A024GGS9"/>
<proteinExistence type="predicted"/>
<sequence length="254" mass="29086">MEAHHEMFKSQYTDELESTCIVSHYLSSTQVSCTKCMEGALDTQEEPYFVTKHSSLFDFFGSRKKTFMERFERCNTIKRCHRLQLVPDVFCSAHRQYASSALPIPGIQSRSSYKIQKITKDHIPIGVWPPINVHQHGYAETLPAYRNCFLQSHSESSTKKGQAYGYIALVGFESKPSQQVRCLCCLIQHNEVFFVYTSSDGLSGYIWMRQASSHILNVCLSDLCTSLTFDENHFTIRPIGLSAWTEFDLFRGDS</sequence>
<evidence type="ECO:0000313" key="2">
    <source>
        <dbReference type="Proteomes" id="UP000053237"/>
    </source>
</evidence>
<name>A0A024GGS9_9STRA</name>
<reference evidence="1 2" key="1">
    <citation type="submission" date="2012-05" db="EMBL/GenBank/DDBJ databases">
        <title>Recombination and specialization in a pathogen metapopulation.</title>
        <authorList>
            <person name="Gardiner A."/>
            <person name="Kemen E."/>
            <person name="Schultz-Larsen T."/>
            <person name="MacLean D."/>
            <person name="Van Oosterhout C."/>
            <person name="Jones J.D.G."/>
        </authorList>
    </citation>
    <scope>NUCLEOTIDE SEQUENCE [LARGE SCALE GENOMIC DNA]</scope>
    <source>
        <strain evidence="1 2">Ac Nc2</strain>
    </source>
</reference>
<evidence type="ECO:0000313" key="1">
    <source>
        <dbReference type="EMBL" id="CCI45745.1"/>
    </source>
</evidence>